<feature type="coiled-coil region" evidence="7">
    <location>
        <begin position="31"/>
        <end position="78"/>
    </location>
</feature>
<gene>
    <name evidence="11" type="ORF">Fot_53186</name>
</gene>
<organism evidence="11 12">
    <name type="scientific">Forsythia ovata</name>
    <dbReference type="NCBI Taxonomy" id="205694"/>
    <lineage>
        <taxon>Eukaryota</taxon>
        <taxon>Viridiplantae</taxon>
        <taxon>Streptophyta</taxon>
        <taxon>Embryophyta</taxon>
        <taxon>Tracheophyta</taxon>
        <taxon>Spermatophyta</taxon>
        <taxon>Magnoliopsida</taxon>
        <taxon>eudicotyledons</taxon>
        <taxon>Gunneridae</taxon>
        <taxon>Pentapetalae</taxon>
        <taxon>asterids</taxon>
        <taxon>lamiids</taxon>
        <taxon>Lamiales</taxon>
        <taxon>Oleaceae</taxon>
        <taxon>Forsythieae</taxon>
        <taxon>Forsythia</taxon>
    </lineage>
</organism>
<keyword evidence="4" id="KW-0547">Nucleotide-binding</keyword>
<evidence type="ECO:0000259" key="10">
    <source>
        <dbReference type="Pfam" id="PF23598"/>
    </source>
</evidence>
<dbReference type="Pfam" id="PF23559">
    <property type="entry name" value="WHD_DRP"/>
    <property type="match status" value="1"/>
</dbReference>
<feature type="domain" description="Disease resistance R13L4/SHOC-2-like LRR" evidence="10">
    <location>
        <begin position="562"/>
        <end position="864"/>
    </location>
</feature>
<dbReference type="InterPro" id="IPR027417">
    <property type="entry name" value="P-loop_NTPase"/>
</dbReference>
<proteinExistence type="inferred from homology"/>
<dbReference type="Gene3D" id="1.10.8.430">
    <property type="entry name" value="Helical domain of apoptotic protease-activating factors"/>
    <property type="match status" value="1"/>
</dbReference>
<keyword evidence="6" id="KW-0067">ATP-binding</keyword>
<dbReference type="Gene3D" id="1.10.10.10">
    <property type="entry name" value="Winged helix-like DNA-binding domain superfamily/Winged helix DNA-binding domain"/>
    <property type="match status" value="1"/>
</dbReference>
<comment type="caution">
    <text evidence="11">The sequence shown here is derived from an EMBL/GenBank/DDBJ whole genome shotgun (WGS) entry which is preliminary data.</text>
</comment>
<evidence type="ECO:0000256" key="7">
    <source>
        <dbReference type="SAM" id="Coils"/>
    </source>
</evidence>
<dbReference type="SUPFAM" id="SSF52540">
    <property type="entry name" value="P-loop containing nucleoside triphosphate hydrolases"/>
    <property type="match status" value="1"/>
</dbReference>
<keyword evidence="7" id="KW-0175">Coiled coil</keyword>
<dbReference type="InterPro" id="IPR055414">
    <property type="entry name" value="LRR_R13L4/SHOC2-like"/>
</dbReference>
<keyword evidence="2" id="KW-0433">Leucine-rich repeat</keyword>
<dbReference type="FunFam" id="1.10.10.10:FF:000322">
    <property type="entry name" value="Probable disease resistance protein At1g63360"/>
    <property type="match status" value="1"/>
</dbReference>
<dbReference type="EMBL" id="JBFOLJ010000019">
    <property type="protein sequence ID" value="KAL2463530.1"/>
    <property type="molecule type" value="Genomic_DNA"/>
</dbReference>
<comment type="similarity">
    <text evidence="1">Belongs to the disease resistance NB-LRR family.</text>
</comment>
<evidence type="ECO:0000256" key="4">
    <source>
        <dbReference type="ARBA" id="ARBA00022741"/>
    </source>
</evidence>
<evidence type="ECO:0000256" key="3">
    <source>
        <dbReference type="ARBA" id="ARBA00022737"/>
    </source>
</evidence>
<dbReference type="GO" id="GO:0051607">
    <property type="term" value="P:defense response to virus"/>
    <property type="evidence" value="ECO:0007669"/>
    <property type="project" value="UniProtKB-ARBA"/>
</dbReference>
<dbReference type="Gene3D" id="3.80.10.10">
    <property type="entry name" value="Ribonuclease Inhibitor"/>
    <property type="match status" value="2"/>
</dbReference>
<keyword evidence="3" id="KW-0677">Repeat</keyword>
<dbReference type="SUPFAM" id="SSF52058">
    <property type="entry name" value="L domain-like"/>
    <property type="match status" value="1"/>
</dbReference>
<evidence type="ECO:0000313" key="12">
    <source>
        <dbReference type="Proteomes" id="UP001604277"/>
    </source>
</evidence>
<dbReference type="InterPro" id="IPR032675">
    <property type="entry name" value="LRR_dom_sf"/>
</dbReference>
<dbReference type="AlphaFoldDB" id="A0ABD1PHZ7"/>
<evidence type="ECO:0000256" key="6">
    <source>
        <dbReference type="ARBA" id="ARBA00022840"/>
    </source>
</evidence>
<protein>
    <submittedName>
        <fullName evidence="11">Disease resistance protein (CC-NBS-LRR class) family</fullName>
    </submittedName>
</protein>
<sequence>MVDAAVSSVVESLLLQIRPYLILVYGLKGEIQHVQGKINRWQRILKNLDARKSEEVSLHNLEREIKDLVCTLEDLHETFLTKPKTVLTATIGEYLFYFQSIQIVRSTVEDINTRIMSTIGILESLNMFKITDIEEEITPTENREWLRHPNNVERPEIIVGMDEGIEELNFLLVDRHHRVICILGCGGIGKTTISMNLYRHLKAQMGFERFAWINMGQNFSKRDVLRNILVKLLPGQPDETMHMSDIELARKINEVQKDKKCLVVLDDIWSLDAWEFLREAFSSEETRSKVLLTTRFRQVAFSYVVGIVYSMKPLTEYDSWQLFQNITSSFEDHNEVHPLKQEIGKEILKWCNGIPSYIVAVGELLATKPTLREWETVLQAAKSLLSRGLPAKQLISAVIYDDLPYYLKPCFLYLGLFPKGFEVEVEHLFLLWIAEGMISRNGCQDNVTMMEVAEKYLNELVNRNMVKVKAKTTQSRKNRSCWVHEQMQDHCILLGKEYFNEVLDLDVRTKRELDLSSFSLSSYPARRLALHLSNQDDRSADLFAYEIAKDLFKYKTSKHLWSLLILNPRDLQMKFECPPIYHLEMLRVLNFERIDFLERGLPLGMTYRIHLRFLSFKGCILEKLPTSIGGLVCLEILDLRVSCRMIIRNVLRKLKKLRHLYLPLMFQTPNNDRLYLGSLKEVETLENFDTRVCNVGDLGEMKKLRHLSTTVDGNLEDLKQIVHYMNTTSEHANFLRPSITVKNIDCFTEERHSVFRNLINCQILHTLNMDGHLGQIPPHYIITSSLTEIVLIGSQLKEDPMTTLDKLPKLQVLALQDDAFVGKKMKCSAPGFLELENLELLTLCLETWDVENGAMPKLSILAVKKCRKLQMLPYELVSRVPSVTLEK</sequence>
<accession>A0ABD1PHZ7</accession>
<evidence type="ECO:0000256" key="5">
    <source>
        <dbReference type="ARBA" id="ARBA00022821"/>
    </source>
</evidence>
<dbReference type="InterPro" id="IPR058922">
    <property type="entry name" value="WHD_DRP"/>
</dbReference>
<dbReference type="Proteomes" id="UP001604277">
    <property type="component" value="Unassembled WGS sequence"/>
</dbReference>
<dbReference type="Pfam" id="PF23598">
    <property type="entry name" value="LRR_14"/>
    <property type="match status" value="1"/>
</dbReference>
<dbReference type="PANTHER" id="PTHR23155">
    <property type="entry name" value="DISEASE RESISTANCE PROTEIN RP"/>
    <property type="match status" value="1"/>
</dbReference>
<dbReference type="PRINTS" id="PR00364">
    <property type="entry name" value="DISEASERSIST"/>
</dbReference>
<feature type="domain" description="NB-ARC" evidence="8">
    <location>
        <begin position="170"/>
        <end position="327"/>
    </location>
</feature>
<dbReference type="GO" id="GO:0005524">
    <property type="term" value="F:ATP binding"/>
    <property type="evidence" value="ECO:0007669"/>
    <property type="project" value="UniProtKB-KW"/>
</dbReference>
<dbReference type="Pfam" id="PF00931">
    <property type="entry name" value="NB-ARC"/>
    <property type="match status" value="1"/>
</dbReference>
<dbReference type="PANTHER" id="PTHR23155:SF1185">
    <property type="entry name" value="DISEASE RESISTANCE RPP8-LIKE PROTEIN 3-RELATED"/>
    <property type="match status" value="1"/>
</dbReference>
<feature type="domain" description="Disease resistance protein winged helix" evidence="9">
    <location>
        <begin position="416"/>
        <end position="489"/>
    </location>
</feature>
<dbReference type="InterPro" id="IPR042197">
    <property type="entry name" value="Apaf_helical"/>
</dbReference>
<evidence type="ECO:0000256" key="1">
    <source>
        <dbReference type="ARBA" id="ARBA00008894"/>
    </source>
</evidence>
<evidence type="ECO:0000259" key="9">
    <source>
        <dbReference type="Pfam" id="PF23559"/>
    </source>
</evidence>
<name>A0ABD1PHZ7_9LAMI</name>
<evidence type="ECO:0000313" key="11">
    <source>
        <dbReference type="EMBL" id="KAL2463530.1"/>
    </source>
</evidence>
<dbReference type="InterPro" id="IPR044974">
    <property type="entry name" value="Disease_R_plants"/>
</dbReference>
<keyword evidence="5" id="KW-0611">Plant defense</keyword>
<dbReference type="Gene3D" id="3.40.50.300">
    <property type="entry name" value="P-loop containing nucleotide triphosphate hydrolases"/>
    <property type="match status" value="1"/>
</dbReference>
<evidence type="ECO:0000256" key="2">
    <source>
        <dbReference type="ARBA" id="ARBA00022614"/>
    </source>
</evidence>
<dbReference type="FunFam" id="3.40.50.300:FF:001091">
    <property type="entry name" value="Probable disease resistance protein At1g61300"/>
    <property type="match status" value="1"/>
</dbReference>
<dbReference type="InterPro" id="IPR002182">
    <property type="entry name" value="NB-ARC"/>
</dbReference>
<reference evidence="12" key="1">
    <citation type="submission" date="2024-07" db="EMBL/GenBank/DDBJ databases">
        <title>Two chromosome-level genome assemblies of Korean endemic species Abeliophyllum distichum and Forsythia ovata (Oleaceae).</title>
        <authorList>
            <person name="Jang H."/>
        </authorList>
    </citation>
    <scope>NUCLEOTIDE SEQUENCE [LARGE SCALE GENOMIC DNA]</scope>
</reference>
<dbReference type="InterPro" id="IPR036388">
    <property type="entry name" value="WH-like_DNA-bd_sf"/>
</dbReference>
<evidence type="ECO:0000259" key="8">
    <source>
        <dbReference type="Pfam" id="PF00931"/>
    </source>
</evidence>
<keyword evidence="12" id="KW-1185">Reference proteome</keyword>